<feature type="repeat" description="PPR" evidence="3">
    <location>
        <begin position="225"/>
        <end position="259"/>
    </location>
</feature>
<dbReference type="NCBIfam" id="TIGR00756">
    <property type="entry name" value="PPR"/>
    <property type="match status" value="3"/>
</dbReference>
<evidence type="ECO:0000313" key="5">
    <source>
        <dbReference type="Proteomes" id="UP000585474"/>
    </source>
</evidence>
<feature type="repeat" description="PPR" evidence="3">
    <location>
        <begin position="155"/>
        <end position="189"/>
    </location>
</feature>
<dbReference type="PANTHER" id="PTHR47939:SF13">
    <property type="entry name" value="OS03G0201400 PROTEIN"/>
    <property type="match status" value="1"/>
</dbReference>
<accession>A0A7J0EM93</accession>
<dbReference type="InterPro" id="IPR011990">
    <property type="entry name" value="TPR-like_helical_dom_sf"/>
</dbReference>
<dbReference type="Proteomes" id="UP000585474">
    <property type="component" value="Unassembled WGS sequence"/>
</dbReference>
<evidence type="ECO:0000313" key="4">
    <source>
        <dbReference type="EMBL" id="GFY87595.1"/>
    </source>
</evidence>
<comment type="similarity">
    <text evidence="1">Belongs to the PPR family. P subfamily.</text>
</comment>
<reference evidence="4 5" key="1">
    <citation type="submission" date="2019-07" db="EMBL/GenBank/DDBJ databases">
        <title>De Novo Assembly of kiwifruit Actinidia rufa.</title>
        <authorList>
            <person name="Sugita-Konishi S."/>
            <person name="Sato K."/>
            <person name="Mori E."/>
            <person name="Abe Y."/>
            <person name="Kisaki G."/>
            <person name="Hamano K."/>
            <person name="Suezawa K."/>
            <person name="Otani M."/>
            <person name="Fukuda T."/>
            <person name="Manabe T."/>
            <person name="Gomi K."/>
            <person name="Tabuchi M."/>
            <person name="Akimitsu K."/>
            <person name="Kataoka I."/>
        </authorList>
    </citation>
    <scope>NUCLEOTIDE SEQUENCE [LARGE SCALE GENOMIC DNA]</scope>
    <source>
        <strain evidence="5">cv. Fuchu</strain>
    </source>
</reference>
<comment type="caution">
    <text evidence="4">The sequence shown here is derived from an EMBL/GenBank/DDBJ whole genome shotgun (WGS) entry which is preliminary data.</text>
</comment>
<dbReference type="Pfam" id="PF01535">
    <property type="entry name" value="PPR"/>
    <property type="match status" value="2"/>
</dbReference>
<dbReference type="Gene3D" id="1.25.40.10">
    <property type="entry name" value="Tetratricopeptide repeat domain"/>
    <property type="match status" value="2"/>
</dbReference>
<proteinExistence type="inferred from homology"/>
<protein>
    <submittedName>
        <fullName evidence="4">Tetratricopeptide repeat (TPR)-like superfamily protein</fullName>
    </submittedName>
</protein>
<name>A0A7J0EM93_9ERIC</name>
<dbReference type="EMBL" id="BJWL01000005">
    <property type="protein sequence ID" value="GFY87595.1"/>
    <property type="molecule type" value="Genomic_DNA"/>
</dbReference>
<keyword evidence="5" id="KW-1185">Reference proteome</keyword>
<feature type="repeat" description="PPR" evidence="3">
    <location>
        <begin position="190"/>
        <end position="224"/>
    </location>
</feature>
<organism evidence="4 5">
    <name type="scientific">Actinidia rufa</name>
    <dbReference type="NCBI Taxonomy" id="165716"/>
    <lineage>
        <taxon>Eukaryota</taxon>
        <taxon>Viridiplantae</taxon>
        <taxon>Streptophyta</taxon>
        <taxon>Embryophyta</taxon>
        <taxon>Tracheophyta</taxon>
        <taxon>Spermatophyta</taxon>
        <taxon>Magnoliopsida</taxon>
        <taxon>eudicotyledons</taxon>
        <taxon>Gunneridae</taxon>
        <taxon>Pentapetalae</taxon>
        <taxon>asterids</taxon>
        <taxon>Ericales</taxon>
        <taxon>Actinidiaceae</taxon>
        <taxon>Actinidia</taxon>
    </lineage>
</organism>
<dbReference type="PROSITE" id="PS51375">
    <property type="entry name" value="PPR"/>
    <property type="match status" value="3"/>
</dbReference>
<dbReference type="OrthoDB" id="185373at2759"/>
<evidence type="ECO:0000256" key="1">
    <source>
        <dbReference type="ARBA" id="ARBA00007626"/>
    </source>
</evidence>
<dbReference type="Pfam" id="PF13041">
    <property type="entry name" value="PPR_2"/>
    <property type="match status" value="1"/>
</dbReference>
<dbReference type="PANTHER" id="PTHR47939">
    <property type="entry name" value="MEMBRANE-ASSOCIATED SALT-INDUCIBLE PROTEIN-LIKE"/>
    <property type="match status" value="1"/>
</dbReference>
<dbReference type="InterPro" id="IPR050667">
    <property type="entry name" value="PPR-containing_protein"/>
</dbReference>
<sequence>MSLRGVSMNMVGFGVFIWRFCRNSEVAETLSLLDEVKKGVSEMNGSVIAVLIVHGLCLQSRVVDAFWVLDELRKRDCKPDFIAYRIVAEQFRSMGSVVDVEVVLKEKRKLGVAPRANDYREFILISTNQLSLFCNVVFQVHAGKGILSIKGYFSDMERYNVMVSFLCKAGKVKEAFEVLQEMKKKGLCLDVSFYNYLMEACCREELLRPAKRLWDEMFASGCNGNLKTYNILIRKFSDKGQVEESQRLFSHMLDKGIVPDTMTYTSLLEDFVKRTRLKMLLKSSKSPLNMIPC</sequence>
<keyword evidence="2" id="KW-0677">Repeat</keyword>
<dbReference type="AlphaFoldDB" id="A0A7J0EM93"/>
<dbReference type="InterPro" id="IPR002885">
    <property type="entry name" value="PPR_rpt"/>
</dbReference>
<evidence type="ECO:0000256" key="3">
    <source>
        <dbReference type="PROSITE-ProRule" id="PRU00708"/>
    </source>
</evidence>
<gene>
    <name evidence="4" type="ORF">Acr_05g0012340</name>
</gene>
<evidence type="ECO:0000256" key="2">
    <source>
        <dbReference type="ARBA" id="ARBA00022737"/>
    </source>
</evidence>